<reference evidence="2 3" key="1">
    <citation type="journal article" date="2019" name="Commun. Biol.">
        <title>The bagworm genome reveals a unique fibroin gene that provides high tensile strength.</title>
        <authorList>
            <person name="Kono N."/>
            <person name="Nakamura H."/>
            <person name="Ohtoshi R."/>
            <person name="Tomita M."/>
            <person name="Numata K."/>
            <person name="Arakawa K."/>
        </authorList>
    </citation>
    <scope>NUCLEOTIDE SEQUENCE [LARGE SCALE GENOMIC DNA]</scope>
</reference>
<evidence type="ECO:0000256" key="1">
    <source>
        <dbReference type="SAM" id="MobiDB-lite"/>
    </source>
</evidence>
<dbReference type="AlphaFoldDB" id="A0A4C1YNC4"/>
<comment type="caution">
    <text evidence="2">The sequence shown here is derived from an EMBL/GenBank/DDBJ whole genome shotgun (WGS) entry which is preliminary data.</text>
</comment>
<keyword evidence="3" id="KW-1185">Reference proteome</keyword>
<gene>
    <name evidence="2" type="ORF">EVAR_53928_1</name>
</gene>
<dbReference type="Proteomes" id="UP000299102">
    <property type="component" value="Unassembled WGS sequence"/>
</dbReference>
<evidence type="ECO:0000313" key="3">
    <source>
        <dbReference type="Proteomes" id="UP000299102"/>
    </source>
</evidence>
<feature type="region of interest" description="Disordered" evidence="1">
    <location>
        <begin position="89"/>
        <end position="109"/>
    </location>
</feature>
<protein>
    <submittedName>
        <fullName evidence="2">Uncharacterized protein</fullName>
    </submittedName>
</protein>
<dbReference type="EMBL" id="BGZK01001264">
    <property type="protein sequence ID" value="GBP75855.1"/>
    <property type="molecule type" value="Genomic_DNA"/>
</dbReference>
<feature type="compositionally biased region" description="Polar residues" evidence="1">
    <location>
        <begin position="89"/>
        <end position="104"/>
    </location>
</feature>
<name>A0A4C1YNC4_EUMVA</name>
<evidence type="ECO:0000313" key="2">
    <source>
        <dbReference type="EMBL" id="GBP75855.1"/>
    </source>
</evidence>
<accession>A0A4C1YNC4</accession>
<proteinExistence type="predicted"/>
<sequence>MRCGQPRTVNNRPRGLRGLVWEFELSLARARFAARQRAASGMALAVSVGRAFTKDTTGISQFDGKGASVALEFTNFRVYFDLWPSCTESVSPGSTWTRPTSQKRQPTEHYMRNRRAMRIKEQ</sequence>
<organism evidence="2 3">
    <name type="scientific">Eumeta variegata</name>
    <name type="common">Bagworm moth</name>
    <name type="synonym">Eumeta japonica</name>
    <dbReference type="NCBI Taxonomy" id="151549"/>
    <lineage>
        <taxon>Eukaryota</taxon>
        <taxon>Metazoa</taxon>
        <taxon>Ecdysozoa</taxon>
        <taxon>Arthropoda</taxon>
        <taxon>Hexapoda</taxon>
        <taxon>Insecta</taxon>
        <taxon>Pterygota</taxon>
        <taxon>Neoptera</taxon>
        <taxon>Endopterygota</taxon>
        <taxon>Lepidoptera</taxon>
        <taxon>Glossata</taxon>
        <taxon>Ditrysia</taxon>
        <taxon>Tineoidea</taxon>
        <taxon>Psychidae</taxon>
        <taxon>Oiketicinae</taxon>
        <taxon>Eumeta</taxon>
    </lineage>
</organism>